<feature type="compositionally biased region" description="Polar residues" evidence="1">
    <location>
        <begin position="82"/>
        <end position="92"/>
    </location>
</feature>
<sequence length="92" mass="9185">GGAGSQGHRAALGHGLGCGQGVLGPGTAVGRRWCGQGVREAAAALARGGGGVGKGRRRQRRRQATTEQVRASGDIGAGRRQAATTEQSVNPD</sequence>
<evidence type="ECO:0000256" key="1">
    <source>
        <dbReference type="SAM" id="MobiDB-lite"/>
    </source>
</evidence>
<protein>
    <submittedName>
        <fullName evidence="2">Uncharacterized protein</fullName>
    </submittedName>
</protein>
<dbReference type="PaxDb" id="65489-OBART08G04610.1"/>
<dbReference type="HOGENOM" id="CLU_2419520_0_0_1"/>
<accession>A0A0D3GWW5</accession>
<proteinExistence type="predicted"/>
<dbReference type="Gramene" id="OBART08G04610.1">
    <property type="protein sequence ID" value="OBART08G04610.1"/>
    <property type="gene ID" value="OBART08G04610"/>
</dbReference>
<organism evidence="2">
    <name type="scientific">Oryza barthii</name>
    <dbReference type="NCBI Taxonomy" id="65489"/>
    <lineage>
        <taxon>Eukaryota</taxon>
        <taxon>Viridiplantae</taxon>
        <taxon>Streptophyta</taxon>
        <taxon>Embryophyta</taxon>
        <taxon>Tracheophyta</taxon>
        <taxon>Spermatophyta</taxon>
        <taxon>Magnoliopsida</taxon>
        <taxon>Liliopsida</taxon>
        <taxon>Poales</taxon>
        <taxon>Poaceae</taxon>
        <taxon>BOP clade</taxon>
        <taxon>Oryzoideae</taxon>
        <taxon>Oryzeae</taxon>
        <taxon>Oryzinae</taxon>
        <taxon>Oryza</taxon>
    </lineage>
</organism>
<feature type="compositionally biased region" description="Basic residues" evidence="1">
    <location>
        <begin position="54"/>
        <end position="63"/>
    </location>
</feature>
<keyword evidence="3" id="KW-1185">Reference proteome</keyword>
<reference evidence="2" key="1">
    <citation type="journal article" date="2009" name="Rice">
        <title>De Novo Next Generation Sequencing of Plant Genomes.</title>
        <authorList>
            <person name="Rounsley S."/>
            <person name="Marri P.R."/>
            <person name="Yu Y."/>
            <person name="He R."/>
            <person name="Sisneros N."/>
            <person name="Goicoechea J.L."/>
            <person name="Lee S.J."/>
            <person name="Angelova A."/>
            <person name="Kudrna D."/>
            <person name="Luo M."/>
            <person name="Affourtit J."/>
            <person name="Desany B."/>
            <person name="Knight J."/>
            <person name="Niazi F."/>
            <person name="Egholm M."/>
            <person name="Wing R.A."/>
        </authorList>
    </citation>
    <scope>NUCLEOTIDE SEQUENCE [LARGE SCALE GENOMIC DNA]</scope>
    <source>
        <strain evidence="2">cv. IRGC 105608</strain>
    </source>
</reference>
<dbReference type="Proteomes" id="UP000026960">
    <property type="component" value="Chromosome 8"/>
</dbReference>
<evidence type="ECO:0000313" key="2">
    <source>
        <dbReference type="EnsemblPlants" id="OBART08G04610.1"/>
    </source>
</evidence>
<reference evidence="2" key="2">
    <citation type="submission" date="2015-03" db="UniProtKB">
        <authorList>
            <consortium name="EnsemblPlants"/>
        </authorList>
    </citation>
    <scope>IDENTIFICATION</scope>
</reference>
<dbReference type="AlphaFoldDB" id="A0A0D3GWW5"/>
<name>A0A0D3GWW5_9ORYZ</name>
<dbReference type="EnsemblPlants" id="OBART08G04610.1">
    <property type="protein sequence ID" value="OBART08G04610.1"/>
    <property type="gene ID" value="OBART08G04610"/>
</dbReference>
<evidence type="ECO:0000313" key="3">
    <source>
        <dbReference type="Proteomes" id="UP000026960"/>
    </source>
</evidence>
<feature type="region of interest" description="Disordered" evidence="1">
    <location>
        <begin position="45"/>
        <end position="92"/>
    </location>
</feature>